<feature type="compositionally biased region" description="Basic residues" evidence="1">
    <location>
        <begin position="178"/>
        <end position="199"/>
    </location>
</feature>
<feature type="non-terminal residue" evidence="2">
    <location>
        <position position="497"/>
    </location>
</feature>
<sequence length="497" mass="56290">ARPAPPPRRPAAPGGRRLARAAPAPVAATGARPPHPHRRPRRVDRPAPRGAGRRHRGGGRRRVGGAHRHHPGGRPARRDHAGHRHRDAARRPRLRHRAPRHRGHPPLLPPDVPGAGRRRVARLPHRGPVQPVRGVRDHAHRQLRPHHPRRVRAAGAVRDDVRRLQPAVVHAVRDSRRPRLRRHRHREPGRPRRPPRRHRPGDPQRPGAHAARRVRGQGRHLPALLVAARQLPHGAVPGHGDLRRLAHEGRGLRHHPHPDAAVPRRRGLRGPPRDRGADDGGRRPRGHRTERREAHPQLPHRQPDRLHDPRPRPVQRGRHRRRHLLHRPPHRREDDAVPRQRVDRGERRDRRAQPAERPHAPSARRRRAVRPAGAVARRHPALLRVRRQAGARPGRSRHRPGPGHRGQPAGQPPHPVLDDEDLGGGVLGRAERGRGPRRRRRRPGAAAAPADGRRHRSAGADEPRHRVRRRAPLRPLPRRSHRAHGAGRLRRGGARPV</sequence>
<feature type="region of interest" description="Disordered" evidence="1">
    <location>
        <begin position="249"/>
        <end position="497"/>
    </location>
</feature>
<feature type="compositionally biased region" description="Low complexity" evidence="1">
    <location>
        <begin position="11"/>
        <end position="32"/>
    </location>
</feature>
<feature type="non-terminal residue" evidence="2">
    <location>
        <position position="1"/>
    </location>
</feature>
<protein>
    <submittedName>
        <fullName evidence="2">Na(+) H(+) antiporter subunit D</fullName>
    </submittedName>
</protein>
<feature type="compositionally biased region" description="Basic residues" evidence="1">
    <location>
        <begin position="116"/>
        <end position="125"/>
    </location>
</feature>
<feature type="compositionally biased region" description="Basic and acidic residues" evidence="1">
    <location>
        <begin position="271"/>
        <end position="282"/>
    </location>
</feature>
<accession>A0A6J4IES8</accession>
<feature type="compositionally biased region" description="Basic residues" evidence="1">
    <location>
        <begin position="51"/>
        <end position="104"/>
    </location>
</feature>
<feature type="compositionally biased region" description="Basic and acidic residues" evidence="1">
    <location>
        <begin position="290"/>
        <end position="311"/>
    </location>
</feature>
<reference evidence="2" key="1">
    <citation type="submission" date="2020-02" db="EMBL/GenBank/DDBJ databases">
        <authorList>
            <person name="Meier V. D."/>
        </authorList>
    </citation>
    <scope>NUCLEOTIDE SEQUENCE</scope>
    <source>
        <strain evidence="2">AVDCRST_MAG20</strain>
    </source>
</reference>
<evidence type="ECO:0000256" key="1">
    <source>
        <dbReference type="SAM" id="MobiDB-lite"/>
    </source>
</evidence>
<feature type="region of interest" description="Disordered" evidence="1">
    <location>
        <begin position="1"/>
        <end position="215"/>
    </location>
</feature>
<dbReference type="AlphaFoldDB" id="A0A6J4IES8"/>
<dbReference type="EMBL" id="CADCSY010000096">
    <property type="protein sequence ID" value="CAA9250101.1"/>
    <property type="molecule type" value="Genomic_DNA"/>
</dbReference>
<feature type="compositionally biased region" description="Basic residues" evidence="1">
    <location>
        <begin position="313"/>
        <end position="330"/>
    </location>
</feature>
<evidence type="ECO:0000313" key="2">
    <source>
        <dbReference type="EMBL" id="CAA9250101.1"/>
    </source>
</evidence>
<feature type="compositionally biased region" description="Basic residues" evidence="1">
    <location>
        <begin position="138"/>
        <end position="152"/>
    </location>
</feature>
<feature type="compositionally biased region" description="Basic residues" evidence="1">
    <location>
        <begin position="465"/>
        <end position="497"/>
    </location>
</feature>
<proteinExistence type="predicted"/>
<feature type="compositionally biased region" description="Basic and acidic residues" evidence="1">
    <location>
        <begin position="331"/>
        <end position="359"/>
    </location>
</feature>
<feature type="compositionally biased region" description="Pro residues" evidence="1">
    <location>
        <begin position="1"/>
        <end position="10"/>
    </location>
</feature>
<feature type="compositionally biased region" description="Basic residues" evidence="1">
    <location>
        <begin position="376"/>
        <end position="402"/>
    </location>
</feature>
<organism evidence="2">
    <name type="scientific">uncultured Acidimicrobiales bacterium</name>
    <dbReference type="NCBI Taxonomy" id="310071"/>
    <lineage>
        <taxon>Bacteria</taxon>
        <taxon>Bacillati</taxon>
        <taxon>Actinomycetota</taxon>
        <taxon>Acidimicrobiia</taxon>
        <taxon>Acidimicrobiales</taxon>
        <taxon>environmental samples</taxon>
    </lineage>
</organism>
<name>A0A6J4IES8_9ACTN</name>
<gene>
    <name evidence="2" type="ORF">AVDCRST_MAG20-2089</name>
</gene>